<dbReference type="RefSeq" id="WP_125174426.1">
    <property type="nucleotide sequence ID" value="NZ_JBHYBM010000088.1"/>
</dbReference>
<dbReference type="AlphaFoldDB" id="A0A3R8PGC0"/>
<dbReference type="EMBL" id="PQNQ01000004">
    <property type="protein sequence ID" value="RRQ05267.1"/>
    <property type="molecule type" value="Genomic_DNA"/>
</dbReference>
<keyword evidence="5" id="KW-1185">Reference proteome</keyword>
<dbReference type="InterPro" id="IPR002935">
    <property type="entry name" value="SAM_O-MeTrfase"/>
</dbReference>
<keyword evidence="2 4" id="KW-0808">Transferase</keyword>
<dbReference type="Pfam" id="PF01596">
    <property type="entry name" value="Methyltransf_3"/>
    <property type="match status" value="1"/>
</dbReference>
<organism evidence="4 5">
    <name type="scientific">Corynebacterium bovis</name>
    <dbReference type="NCBI Taxonomy" id="36808"/>
    <lineage>
        <taxon>Bacteria</taxon>
        <taxon>Bacillati</taxon>
        <taxon>Actinomycetota</taxon>
        <taxon>Actinomycetes</taxon>
        <taxon>Mycobacteriales</taxon>
        <taxon>Corynebacteriaceae</taxon>
        <taxon>Corynebacterium</taxon>
    </lineage>
</organism>
<accession>A0A3R8PGC0</accession>
<dbReference type="Proteomes" id="UP000278422">
    <property type="component" value="Unassembled WGS sequence"/>
</dbReference>
<evidence type="ECO:0000313" key="4">
    <source>
        <dbReference type="EMBL" id="RRQ05267.1"/>
    </source>
</evidence>
<dbReference type="GO" id="GO:0008171">
    <property type="term" value="F:O-methyltransferase activity"/>
    <property type="evidence" value="ECO:0007669"/>
    <property type="project" value="InterPro"/>
</dbReference>
<sequence>MKTQSVSALDAVRSYVNSTAATAAASTATGDAMDGARDAAAEYGLVTPDGMTGEFLTFLAAQVAGQVAGGRGRADDAPQPSAVVMSPACGVIGLHLFAGLGPHGHVTCIDPEVDHQRLAREAFGAAGLRPTSFRFLPSAPLDVVSRLASDAYDIIVSESAEEHLSATVEATLPALRPGGTLVLLDSLADGLVGDDAPRDRHVAAAREADDLLTSWDRSPRITVSRLPLGAGTTLVTKA</sequence>
<protein>
    <submittedName>
        <fullName evidence="4">Methyltransferase</fullName>
    </submittedName>
</protein>
<gene>
    <name evidence="4" type="ORF">CXF42_02605</name>
</gene>
<evidence type="ECO:0000256" key="3">
    <source>
        <dbReference type="ARBA" id="ARBA00022691"/>
    </source>
</evidence>
<dbReference type="InterPro" id="IPR029063">
    <property type="entry name" value="SAM-dependent_MTases_sf"/>
</dbReference>
<keyword evidence="3" id="KW-0949">S-adenosyl-L-methionine</keyword>
<keyword evidence="1 4" id="KW-0489">Methyltransferase</keyword>
<reference evidence="4 5" key="1">
    <citation type="submission" date="2018-01" db="EMBL/GenBank/DDBJ databases">
        <title>Twenty Corynebacterium bovis Genomes.</title>
        <authorList>
            <person name="Gulvik C.A."/>
        </authorList>
    </citation>
    <scope>NUCLEOTIDE SEQUENCE [LARGE SCALE GENOMIC DNA]</scope>
    <source>
        <strain evidence="4 5">16-2004</strain>
    </source>
</reference>
<name>A0A3R8PGC0_9CORY</name>
<dbReference type="GO" id="GO:0032259">
    <property type="term" value="P:methylation"/>
    <property type="evidence" value="ECO:0007669"/>
    <property type="project" value="UniProtKB-KW"/>
</dbReference>
<evidence type="ECO:0000313" key="5">
    <source>
        <dbReference type="Proteomes" id="UP000278422"/>
    </source>
</evidence>
<proteinExistence type="predicted"/>
<comment type="caution">
    <text evidence="4">The sequence shown here is derived from an EMBL/GenBank/DDBJ whole genome shotgun (WGS) entry which is preliminary data.</text>
</comment>
<dbReference type="Gene3D" id="3.40.50.150">
    <property type="entry name" value="Vaccinia Virus protein VP39"/>
    <property type="match status" value="1"/>
</dbReference>
<evidence type="ECO:0000256" key="2">
    <source>
        <dbReference type="ARBA" id="ARBA00022679"/>
    </source>
</evidence>
<evidence type="ECO:0000256" key="1">
    <source>
        <dbReference type="ARBA" id="ARBA00022603"/>
    </source>
</evidence>
<dbReference type="SUPFAM" id="SSF53335">
    <property type="entry name" value="S-adenosyl-L-methionine-dependent methyltransferases"/>
    <property type="match status" value="1"/>
</dbReference>